<dbReference type="AlphaFoldDB" id="A0A2R6WJA6"/>
<feature type="compositionally biased region" description="Low complexity" evidence="1">
    <location>
        <begin position="39"/>
        <end position="50"/>
    </location>
</feature>
<dbReference type="EMBL" id="KZ772756">
    <property type="protein sequence ID" value="PTQ33946.1"/>
    <property type="molecule type" value="Genomic_DNA"/>
</dbReference>
<feature type="region of interest" description="Disordered" evidence="1">
    <location>
        <begin position="174"/>
        <end position="225"/>
    </location>
</feature>
<keyword evidence="3" id="KW-1185">Reference proteome</keyword>
<accession>A0A2R6WJA6</accession>
<organism evidence="2 3">
    <name type="scientific">Marchantia polymorpha</name>
    <name type="common">Common liverwort</name>
    <name type="synonym">Marchantia aquatica</name>
    <dbReference type="NCBI Taxonomy" id="3197"/>
    <lineage>
        <taxon>Eukaryota</taxon>
        <taxon>Viridiplantae</taxon>
        <taxon>Streptophyta</taxon>
        <taxon>Embryophyta</taxon>
        <taxon>Marchantiophyta</taxon>
        <taxon>Marchantiopsida</taxon>
        <taxon>Marchantiidae</taxon>
        <taxon>Marchantiales</taxon>
        <taxon>Marchantiaceae</taxon>
        <taxon>Marchantia</taxon>
    </lineage>
</organism>
<evidence type="ECO:0000313" key="3">
    <source>
        <dbReference type="Proteomes" id="UP000244005"/>
    </source>
</evidence>
<protein>
    <submittedName>
        <fullName evidence="2">Uncharacterized protein</fullName>
    </submittedName>
</protein>
<feature type="region of interest" description="Disordered" evidence="1">
    <location>
        <begin position="14"/>
        <end position="111"/>
    </location>
</feature>
<reference evidence="3" key="1">
    <citation type="journal article" date="2017" name="Cell">
        <title>Insights into land plant evolution garnered from the Marchantia polymorpha genome.</title>
        <authorList>
            <person name="Bowman J.L."/>
            <person name="Kohchi T."/>
            <person name="Yamato K.T."/>
            <person name="Jenkins J."/>
            <person name="Shu S."/>
            <person name="Ishizaki K."/>
            <person name="Yamaoka S."/>
            <person name="Nishihama R."/>
            <person name="Nakamura Y."/>
            <person name="Berger F."/>
            <person name="Adam C."/>
            <person name="Aki S.S."/>
            <person name="Althoff F."/>
            <person name="Araki T."/>
            <person name="Arteaga-Vazquez M.A."/>
            <person name="Balasubrmanian S."/>
            <person name="Barry K."/>
            <person name="Bauer D."/>
            <person name="Boehm C.R."/>
            <person name="Briginshaw L."/>
            <person name="Caballero-Perez J."/>
            <person name="Catarino B."/>
            <person name="Chen F."/>
            <person name="Chiyoda S."/>
            <person name="Chovatia M."/>
            <person name="Davies K.M."/>
            <person name="Delmans M."/>
            <person name="Demura T."/>
            <person name="Dierschke T."/>
            <person name="Dolan L."/>
            <person name="Dorantes-Acosta A.E."/>
            <person name="Eklund D.M."/>
            <person name="Florent S.N."/>
            <person name="Flores-Sandoval E."/>
            <person name="Fujiyama A."/>
            <person name="Fukuzawa H."/>
            <person name="Galik B."/>
            <person name="Grimanelli D."/>
            <person name="Grimwood J."/>
            <person name="Grossniklaus U."/>
            <person name="Hamada T."/>
            <person name="Haseloff J."/>
            <person name="Hetherington A.J."/>
            <person name="Higo A."/>
            <person name="Hirakawa Y."/>
            <person name="Hundley H.N."/>
            <person name="Ikeda Y."/>
            <person name="Inoue K."/>
            <person name="Inoue S.I."/>
            <person name="Ishida S."/>
            <person name="Jia Q."/>
            <person name="Kakita M."/>
            <person name="Kanazawa T."/>
            <person name="Kawai Y."/>
            <person name="Kawashima T."/>
            <person name="Kennedy M."/>
            <person name="Kinose K."/>
            <person name="Kinoshita T."/>
            <person name="Kohara Y."/>
            <person name="Koide E."/>
            <person name="Komatsu K."/>
            <person name="Kopischke S."/>
            <person name="Kubo M."/>
            <person name="Kyozuka J."/>
            <person name="Lagercrantz U."/>
            <person name="Lin S.S."/>
            <person name="Lindquist E."/>
            <person name="Lipzen A.M."/>
            <person name="Lu C.W."/>
            <person name="De Luna E."/>
            <person name="Martienssen R.A."/>
            <person name="Minamino N."/>
            <person name="Mizutani M."/>
            <person name="Mizutani M."/>
            <person name="Mochizuki N."/>
            <person name="Monte I."/>
            <person name="Mosher R."/>
            <person name="Nagasaki H."/>
            <person name="Nakagami H."/>
            <person name="Naramoto S."/>
            <person name="Nishitani K."/>
            <person name="Ohtani M."/>
            <person name="Okamoto T."/>
            <person name="Okumura M."/>
            <person name="Phillips J."/>
            <person name="Pollak B."/>
            <person name="Reinders A."/>
            <person name="Rovekamp M."/>
            <person name="Sano R."/>
            <person name="Sawa S."/>
            <person name="Schmid M.W."/>
            <person name="Shirakawa M."/>
            <person name="Solano R."/>
            <person name="Spunde A."/>
            <person name="Suetsugu N."/>
            <person name="Sugano S."/>
            <person name="Sugiyama A."/>
            <person name="Sun R."/>
            <person name="Suzuki Y."/>
            <person name="Takenaka M."/>
            <person name="Takezawa D."/>
            <person name="Tomogane H."/>
            <person name="Tsuzuki M."/>
            <person name="Ueda T."/>
            <person name="Umeda M."/>
            <person name="Ward J.M."/>
            <person name="Watanabe Y."/>
            <person name="Yazaki K."/>
            <person name="Yokoyama R."/>
            <person name="Yoshitake Y."/>
            <person name="Yotsui I."/>
            <person name="Zachgo S."/>
            <person name="Schmutz J."/>
        </authorList>
    </citation>
    <scope>NUCLEOTIDE SEQUENCE [LARGE SCALE GENOMIC DNA]</scope>
    <source>
        <strain evidence="3">Tak-1</strain>
    </source>
</reference>
<sequence length="475" mass="53297">MRNPSQSIPLLLSALNLEPQSASTSKRRGSKRVTPSAPRPAARLARIAARWIGSEGSLRKDKDLPRGARRSPQRCAATQRERRWKETTRKATGETQGLARPKPSVGQQECRPLTRVAARAQEIQLRSRAAARSDQTEDPSAQKCERHRRRWESVRHGHIADEERGCAAAQWQRARPKMPGPSPVTELSASPHRGEGGRRMPRSQPAGPRRLQRRAGTRDKRATVPRTRISSTAIHERTRKTRRPRTDRRGLGCSGAWCTHREPRGTGANLRNSPGASSGHCRRSRNPGPCCSSNLGASRDPDGICPRGKAEASRAPLPKPHPFALPQVRPQLTRTERVRSILRPSGILSTRNRRLLQLELNIIRRMREPLDHPHPVRNHAVATRWEVPRFKRRRSNCCRRRIAPAESSNRALCGARGWWPRVKRGTLQLGLSAGGTQRARMWLRRYARSATDEYSTSQKASVVVEAFRAPGISTL</sequence>
<feature type="region of interest" description="Disordered" evidence="1">
    <location>
        <begin position="263"/>
        <end position="325"/>
    </location>
</feature>
<name>A0A2R6WJA6_MARPO</name>
<evidence type="ECO:0000256" key="1">
    <source>
        <dbReference type="SAM" id="MobiDB-lite"/>
    </source>
</evidence>
<evidence type="ECO:0000313" key="2">
    <source>
        <dbReference type="EMBL" id="PTQ33946.1"/>
    </source>
</evidence>
<feature type="compositionally biased region" description="Basic and acidic residues" evidence="1">
    <location>
        <begin position="57"/>
        <end position="66"/>
    </location>
</feature>
<feature type="compositionally biased region" description="Basic and acidic residues" evidence="1">
    <location>
        <begin position="79"/>
        <end position="92"/>
    </location>
</feature>
<feature type="region of interest" description="Disordered" evidence="1">
    <location>
        <begin position="127"/>
        <end position="149"/>
    </location>
</feature>
<dbReference type="Proteomes" id="UP000244005">
    <property type="component" value="Unassembled WGS sequence"/>
</dbReference>
<gene>
    <name evidence="2" type="ORF">MARPO_0084s0035</name>
</gene>
<proteinExistence type="predicted"/>